<keyword evidence="2" id="KW-1185">Reference proteome</keyword>
<name>A0A8T1V9G1_9STRA</name>
<evidence type="ECO:0008006" key="3">
    <source>
        <dbReference type="Google" id="ProtNLM"/>
    </source>
</evidence>
<evidence type="ECO:0000313" key="2">
    <source>
        <dbReference type="Proteomes" id="UP000694044"/>
    </source>
</evidence>
<dbReference type="EMBL" id="JAGDFM010000469">
    <property type="protein sequence ID" value="KAG7377932.1"/>
    <property type="molecule type" value="Genomic_DNA"/>
</dbReference>
<gene>
    <name evidence="1" type="ORF">PHYPSEUDO_010769</name>
</gene>
<comment type="caution">
    <text evidence="1">The sequence shown here is derived from an EMBL/GenBank/DDBJ whole genome shotgun (WGS) entry which is preliminary data.</text>
</comment>
<proteinExistence type="predicted"/>
<organism evidence="1 2">
    <name type="scientific">Phytophthora pseudosyringae</name>
    <dbReference type="NCBI Taxonomy" id="221518"/>
    <lineage>
        <taxon>Eukaryota</taxon>
        <taxon>Sar</taxon>
        <taxon>Stramenopiles</taxon>
        <taxon>Oomycota</taxon>
        <taxon>Peronosporomycetes</taxon>
        <taxon>Peronosporales</taxon>
        <taxon>Peronosporaceae</taxon>
        <taxon>Phytophthora</taxon>
    </lineage>
</organism>
<reference evidence="1" key="1">
    <citation type="submission" date="2021-02" db="EMBL/GenBank/DDBJ databases">
        <authorList>
            <person name="Palmer J.M."/>
        </authorList>
    </citation>
    <scope>NUCLEOTIDE SEQUENCE</scope>
    <source>
        <strain evidence="1">SCRP734</strain>
    </source>
</reference>
<dbReference type="Proteomes" id="UP000694044">
    <property type="component" value="Unassembled WGS sequence"/>
</dbReference>
<sequence length="116" mass="13202">MAFGDKTRREVTSKYLEERAKARVKPSYLGLVNQLLAIRTHWVSDERLVVINDAGFPILLIGSAMDILIPPRETRTLREFFKGDHVQTLFFEQGGHGVVLQYPEEIVDGLTDLFLS</sequence>
<accession>A0A8T1V9G1</accession>
<protein>
    <recommendedName>
        <fullName evidence="3">Serine protease family S33</fullName>
    </recommendedName>
</protein>
<evidence type="ECO:0000313" key="1">
    <source>
        <dbReference type="EMBL" id="KAG7377932.1"/>
    </source>
</evidence>
<dbReference type="OrthoDB" id="19657at2759"/>
<dbReference type="AlphaFoldDB" id="A0A8T1V9G1"/>